<dbReference type="InterPro" id="IPR005674">
    <property type="entry name" value="CocE/Ser_esterase"/>
</dbReference>
<dbReference type="EMBL" id="JBBHJY010000009">
    <property type="protein sequence ID" value="MEJ6011483.1"/>
    <property type="molecule type" value="Genomic_DNA"/>
</dbReference>
<dbReference type="NCBIfam" id="TIGR00976">
    <property type="entry name" value="CocE_NonD"/>
    <property type="match status" value="1"/>
</dbReference>
<reference evidence="3 4" key="1">
    <citation type="submission" date="2024-03" db="EMBL/GenBank/DDBJ databases">
        <authorList>
            <person name="Jo J.-H."/>
        </authorList>
    </citation>
    <scope>NUCLEOTIDE SEQUENCE [LARGE SCALE GENOMIC DNA]</scope>
    <source>
        <strain evidence="3 4">AS3R-12</strain>
    </source>
</reference>
<dbReference type="SUPFAM" id="SSF49785">
    <property type="entry name" value="Galactose-binding domain-like"/>
    <property type="match status" value="1"/>
</dbReference>
<keyword evidence="1 3" id="KW-0378">Hydrolase</keyword>
<dbReference type="Pfam" id="PF02129">
    <property type="entry name" value="Peptidase_S15"/>
    <property type="match status" value="1"/>
</dbReference>
<dbReference type="SUPFAM" id="SSF53474">
    <property type="entry name" value="alpha/beta-Hydrolases"/>
    <property type="match status" value="1"/>
</dbReference>
<gene>
    <name evidence="3" type="ORF">WG900_16335</name>
</gene>
<dbReference type="Gene3D" id="2.60.120.260">
    <property type="entry name" value="Galactose-binding domain-like"/>
    <property type="match status" value="1"/>
</dbReference>
<organism evidence="3 4">
    <name type="scientific">Novosphingobium aquae</name>
    <dbReference type="NCBI Taxonomy" id="3133435"/>
    <lineage>
        <taxon>Bacteria</taxon>
        <taxon>Pseudomonadati</taxon>
        <taxon>Pseudomonadota</taxon>
        <taxon>Alphaproteobacteria</taxon>
        <taxon>Sphingomonadales</taxon>
        <taxon>Sphingomonadaceae</taxon>
        <taxon>Novosphingobium</taxon>
    </lineage>
</organism>
<evidence type="ECO:0000259" key="2">
    <source>
        <dbReference type="SMART" id="SM00939"/>
    </source>
</evidence>
<dbReference type="Gene3D" id="3.40.50.1820">
    <property type="entry name" value="alpha/beta hydrolase"/>
    <property type="match status" value="2"/>
</dbReference>
<keyword evidence="4" id="KW-1185">Reference proteome</keyword>
<dbReference type="Proteomes" id="UP001379235">
    <property type="component" value="Unassembled WGS sequence"/>
</dbReference>
<dbReference type="InterPro" id="IPR050585">
    <property type="entry name" value="Xaa-Pro_dipeptidyl-ppase/CocE"/>
</dbReference>
<dbReference type="InterPro" id="IPR013736">
    <property type="entry name" value="Xaa-Pro_dipept_C"/>
</dbReference>
<name>A0ABU8SDZ9_9SPHN</name>
<evidence type="ECO:0000256" key="1">
    <source>
        <dbReference type="ARBA" id="ARBA00022801"/>
    </source>
</evidence>
<proteinExistence type="predicted"/>
<dbReference type="InterPro" id="IPR000383">
    <property type="entry name" value="Xaa-Pro-like_dom"/>
</dbReference>
<comment type="caution">
    <text evidence="3">The sequence shown here is derived from an EMBL/GenBank/DDBJ whole genome shotgun (WGS) entry which is preliminary data.</text>
</comment>
<dbReference type="InterPro" id="IPR008979">
    <property type="entry name" value="Galactose-bd-like_sf"/>
</dbReference>
<dbReference type="RefSeq" id="WP_339968783.1">
    <property type="nucleotide sequence ID" value="NZ_JBBHJY010000009.1"/>
</dbReference>
<dbReference type="SMART" id="SM00939">
    <property type="entry name" value="PepX_C"/>
    <property type="match status" value="1"/>
</dbReference>
<dbReference type="Pfam" id="PF08530">
    <property type="entry name" value="PepX_C"/>
    <property type="match status" value="1"/>
</dbReference>
<feature type="domain" description="Xaa-Pro dipeptidyl-peptidase C-terminal" evidence="2">
    <location>
        <begin position="318"/>
        <end position="548"/>
    </location>
</feature>
<dbReference type="InterPro" id="IPR029058">
    <property type="entry name" value="AB_hydrolase_fold"/>
</dbReference>
<dbReference type="GO" id="GO:0016787">
    <property type="term" value="F:hydrolase activity"/>
    <property type="evidence" value="ECO:0007669"/>
    <property type="project" value="UniProtKB-KW"/>
</dbReference>
<sequence length="573" mass="64461">MFSLDWQLSPREHGVVIERNVKVEMSDGVRISVDVFRPASAGSFPAIIGVHAYDQAMQSAPSIPKAITFPNAQAEAGDPNFFVRRGYVHVIVNARGTGQSEGVYAHYSPREVDDVVEVIAWVAEQPWCTGGVGMFGASYFSVCAKQVAARNPPALKAVFGLYGYNDFYRDKFYHGGILAAGFLTSWAEHLDGSRIKGWSRIALGEDEYRCRIEELRADQDLMAVPALAKAIKAPEEGGHPLIIDVLINAHDGPYWAERNPRLEDIRIPMMIGASWDMYMLHLPGEFRAWEKLSAPKKLVVGPPMYLDRPIYQYAAESLRWFDHWLKDNDTGYLEEPAVNLYVMGSGGNWKQSHTWPLPETVWQPFYLHFKGLLSEHEHWPHEGGTSYEDNRYNERGGILFTTPPMVEETEVVGPLTATIYASSTQPELLLFLTLWEIAPDGERTLLTRGWLKGSMRETDPELSKPWLWQYPFNAQAELTPGAPHRFDINLIPTANVFKQGHRLALGVSSSDTDRSDTFFARLGKGHVVQQRPSWVTIHHDAEHPSALFVPVVRGNRIGTYISEAGDLNEQPKF</sequence>
<dbReference type="PANTHER" id="PTHR43056">
    <property type="entry name" value="PEPTIDASE S9 PROLYL OLIGOPEPTIDASE"/>
    <property type="match status" value="1"/>
</dbReference>
<evidence type="ECO:0000313" key="4">
    <source>
        <dbReference type="Proteomes" id="UP001379235"/>
    </source>
</evidence>
<dbReference type="PANTHER" id="PTHR43056:SF10">
    <property type="entry name" value="COCE_NOND FAMILY, PUTATIVE (AFU_ORTHOLOGUE AFUA_7G00600)-RELATED"/>
    <property type="match status" value="1"/>
</dbReference>
<accession>A0ABU8SDZ9</accession>
<protein>
    <submittedName>
        <fullName evidence="3">CocE/NonD family hydrolase</fullName>
    </submittedName>
</protein>
<evidence type="ECO:0000313" key="3">
    <source>
        <dbReference type="EMBL" id="MEJ6011483.1"/>
    </source>
</evidence>